<feature type="repeat" description="PPR" evidence="2">
    <location>
        <begin position="189"/>
        <end position="219"/>
    </location>
</feature>
<dbReference type="FunFam" id="1.25.40.10:FF:000031">
    <property type="entry name" value="Pentatricopeptide repeat-containing protein mitochondrial"/>
    <property type="match status" value="1"/>
</dbReference>
<organism evidence="4 5">
    <name type="scientific">Striga hermonthica</name>
    <name type="common">Purple witchweed</name>
    <name type="synonym">Buchnera hermonthica</name>
    <dbReference type="NCBI Taxonomy" id="68872"/>
    <lineage>
        <taxon>Eukaryota</taxon>
        <taxon>Viridiplantae</taxon>
        <taxon>Streptophyta</taxon>
        <taxon>Embryophyta</taxon>
        <taxon>Tracheophyta</taxon>
        <taxon>Spermatophyta</taxon>
        <taxon>Magnoliopsida</taxon>
        <taxon>eudicotyledons</taxon>
        <taxon>Gunneridae</taxon>
        <taxon>Pentapetalae</taxon>
        <taxon>asterids</taxon>
        <taxon>lamiids</taxon>
        <taxon>Lamiales</taxon>
        <taxon>Orobanchaceae</taxon>
        <taxon>Buchnereae</taxon>
        <taxon>Striga</taxon>
    </lineage>
</organism>
<dbReference type="Gene3D" id="1.25.40.10">
    <property type="entry name" value="Tetratricopeptide repeat domain"/>
    <property type="match status" value="3"/>
</dbReference>
<dbReference type="Pfam" id="PF12854">
    <property type="entry name" value="PPR_1"/>
    <property type="match status" value="1"/>
</dbReference>
<dbReference type="Pfam" id="PF01535">
    <property type="entry name" value="PPR"/>
    <property type="match status" value="2"/>
</dbReference>
<dbReference type="InterPro" id="IPR011990">
    <property type="entry name" value="TPR-like_helical_dom_sf"/>
</dbReference>
<dbReference type="EMBL" id="CACSLK010014283">
    <property type="protein sequence ID" value="CAA0816692.1"/>
    <property type="molecule type" value="Genomic_DNA"/>
</dbReference>
<protein>
    <submittedName>
        <fullName evidence="4">Pentatricopeptide repeat-containing protein -chloroplastic</fullName>
    </submittedName>
</protein>
<sequence length="405" mass="44747">MMGCPSSRTINLPPARNPNTNTTPTPTEALKFLQKCTTLPQTKLAHAKIVRNGLHQHQLIAASLIRLYSSCGCLDYAASVFQLFDNPTTFIWNLIIRAHTVNGQPAQAIVLYNSMICSGVGADKFTLPFVMKACLACSLVDKAREVYGLAVRTGLSEDIYLGNVLLDLYFKSGLLYDGLRMFDKMRAKNVVSWTTVIAGLVRNGRIDVAQRFFNKMPAKNVVSWSSMIHGYSKRENPGRALEVFVEAQSNNVRPNEYMLVGVLTACAELGSLRFGGSVHGFAVRNGFESGVFLGTALVDMYSKCGSLGRARRVFGNMDAKSVATWNVMISSFGVHGFHKEAVACFEMMEKMGVKPDAVTFAGLISACLKMESLERGREYFYCMLNRYEVKPSFEHYVLIDELPGG</sequence>
<dbReference type="Proteomes" id="UP001153555">
    <property type="component" value="Unassembled WGS sequence"/>
</dbReference>
<dbReference type="PANTHER" id="PTHR47926">
    <property type="entry name" value="PENTATRICOPEPTIDE REPEAT-CONTAINING PROTEIN"/>
    <property type="match status" value="1"/>
</dbReference>
<dbReference type="Pfam" id="PF13041">
    <property type="entry name" value="PPR_2"/>
    <property type="match status" value="2"/>
</dbReference>
<reference evidence="4" key="1">
    <citation type="submission" date="2019-12" db="EMBL/GenBank/DDBJ databases">
        <authorList>
            <person name="Scholes J."/>
        </authorList>
    </citation>
    <scope>NUCLEOTIDE SEQUENCE</scope>
</reference>
<dbReference type="InterPro" id="IPR002885">
    <property type="entry name" value="PPR_rpt"/>
</dbReference>
<dbReference type="GO" id="GO:0009451">
    <property type="term" value="P:RNA modification"/>
    <property type="evidence" value="ECO:0007669"/>
    <property type="project" value="InterPro"/>
</dbReference>
<evidence type="ECO:0000256" key="1">
    <source>
        <dbReference type="ARBA" id="ARBA00022737"/>
    </source>
</evidence>
<evidence type="ECO:0000256" key="3">
    <source>
        <dbReference type="SAM" id="MobiDB-lite"/>
    </source>
</evidence>
<evidence type="ECO:0000313" key="4">
    <source>
        <dbReference type="EMBL" id="CAA0816692.1"/>
    </source>
</evidence>
<evidence type="ECO:0000313" key="5">
    <source>
        <dbReference type="Proteomes" id="UP001153555"/>
    </source>
</evidence>
<feature type="region of interest" description="Disordered" evidence="3">
    <location>
        <begin position="1"/>
        <end position="24"/>
    </location>
</feature>
<dbReference type="GO" id="GO:0003723">
    <property type="term" value="F:RNA binding"/>
    <property type="evidence" value="ECO:0007669"/>
    <property type="project" value="InterPro"/>
</dbReference>
<evidence type="ECO:0000256" key="2">
    <source>
        <dbReference type="PROSITE-ProRule" id="PRU00708"/>
    </source>
</evidence>
<dbReference type="OrthoDB" id="185373at2759"/>
<keyword evidence="1" id="KW-0677">Repeat</keyword>
<dbReference type="InterPro" id="IPR046960">
    <property type="entry name" value="PPR_At4g14850-like_plant"/>
</dbReference>
<dbReference type="PANTHER" id="PTHR47926:SF359">
    <property type="entry name" value="PENTACOTRIPEPTIDE-REPEAT REGION OF PRORP DOMAIN-CONTAINING PROTEIN"/>
    <property type="match status" value="1"/>
</dbReference>
<feature type="compositionally biased region" description="Polar residues" evidence="3">
    <location>
        <begin position="1"/>
        <end position="10"/>
    </location>
</feature>
<feature type="repeat" description="PPR" evidence="2">
    <location>
        <begin position="321"/>
        <end position="355"/>
    </location>
</feature>
<keyword evidence="5" id="KW-1185">Reference proteome</keyword>
<name>A0A9N7R659_STRHE</name>
<dbReference type="AlphaFoldDB" id="A0A9N7R659"/>
<feature type="repeat" description="PPR" evidence="2">
    <location>
        <begin position="220"/>
        <end position="254"/>
    </location>
</feature>
<proteinExistence type="predicted"/>
<dbReference type="PROSITE" id="PS51375">
    <property type="entry name" value="PPR"/>
    <property type="match status" value="3"/>
</dbReference>
<dbReference type="NCBIfam" id="TIGR00756">
    <property type="entry name" value="PPR"/>
    <property type="match status" value="4"/>
</dbReference>
<comment type="caution">
    <text evidence="4">The sequence shown here is derived from an EMBL/GenBank/DDBJ whole genome shotgun (WGS) entry which is preliminary data.</text>
</comment>
<gene>
    <name evidence="4" type="ORF">SHERM_16558</name>
</gene>
<accession>A0A9N7R659</accession>